<sequence>MDASRREAAEPFLERETAAPREAPRHSNAPEDRAALRRQRRAFQQERRQAFRDRLFHEPDIDGLRCREFEVDLLPGERLCGGEPIRVKLTKTISFCRRLFLNLISCGLYELWVRCACGKLVFAVDARIGVTTLGRLMLWTHTAAGGGLPLAKHCFRAAAKPASMIYICLFVLFFAFGPVTLQGDMLQVGALIAVVICLALAMVLVQWLFERASLQMYTAVRQFEASELSHARLVCYRNRSFLGLGGETLACQVHMFFGFYPKEQQLSRTLPPGMFDTGTVRAGFIPIGTPLDSSGAGMDASKLQTAAGQGNPTTTMGFTAIASAVLIILAFAGFLNEATEFLSQWVQCVIENYKQNVGVISMCIEQRFDRWWTGGSKVGLQTVLAHWIEAFDWSLQLLLFVWVVGPTAIFLWKSLADQSSAGLGFVVDRHLGASTEDEKFEDHWQELSSFLADLFQGAVGEKEEAPGGRNGCMPRQSLGAADAERPAAKRWEEVLGDIHPTEGSAPPQNEMEPAAAPLYTQAASSSSPYQPKTGPARGQRRTPSWQQVEEMIAHLIDPISGKVRVYRDVLSFLPDEEVLAVYPEKIVIPLVSKVKIVITCGLEYYCHWRRQRREGAIILTNKRLIHVASHFSWYRKSLKVDMYTVGESVRYVGLRPPRWQCCARPSGELSVATRLGTFEVRLLQMKRLRDCAQRMWQGFAALQDTQSVSALELDDWASVAEELPEDLETTSQDGDDKLLVQEARAEAGALWGDDIAEDIVQEEVPEDQENPSPPEGIVHFSATRAELWGLVLAPDERALWGPCLFEEEVMRAWCPHCRGARNRRRPSTLVTITDRRLVVIQYRSVGPLCCGGIFHRAPVDNVSIVPLKNILGFSIEENFSMQQSVVARKLARVFCRPISESSLKVKVLSNGGLGKVYLDALSVRQRALPLFLNPPCNFEEDKVLELRRWLGNVALFFAEGKVSKPVLELWRCERGWSPE</sequence>
<reference evidence="3" key="1">
    <citation type="submission" date="2023-08" db="EMBL/GenBank/DDBJ databases">
        <authorList>
            <person name="Chen Y."/>
            <person name="Shah S."/>
            <person name="Dougan E. K."/>
            <person name="Thang M."/>
            <person name="Chan C."/>
        </authorList>
    </citation>
    <scope>NUCLEOTIDE SEQUENCE</scope>
</reference>
<evidence type="ECO:0000256" key="1">
    <source>
        <dbReference type="SAM" id="MobiDB-lite"/>
    </source>
</evidence>
<organism evidence="3 4">
    <name type="scientific">Effrenium voratum</name>
    <dbReference type="NCBI Taxonomy" id="2562239"/>
    <lineage>
        <taxon>Eukaryota</taxon>
        <taxon>Sar</taxon>
        <taxon>Alveolata</taxon>
        <taxon>Dinophyceae</taxon>
        <taxon>Suessiales</taxon>
        <taxon>Symbiodiniaceae</taxon>
        <taxon>Effrenium</taxon>
    </lineage>
</organism>
<feature type="region of interest" description="Disordered" evidence="1">
    <location>
        <begin position="1"/>
        <end position="38"/>
    </location>
</feature>
<keyword evidence="4" id="KW-1185">Reference proteome</keyword>
<feature type="transmembrane region" description="Helical" evidence="2">
    <location>
        <begin position="162"/>
        <end position="181"/>
    </location>
</feature>
<comment type="caution">
    <text evidence="3">The sequence shown here is derived from an EMBL/GenBank/DDBJ whole genome shotgun (WGS) entry which is preliminary data.</text>
</comment>
<evidence type="ECO:0000256" key="2">
    <source>
        <dbReference type="SAM" id="Phobius"/>
    </source>
</evidence>
<dbReference type="EMBL" id="CAUJNA010003216">
    <property type="protein sequence ID" value="CAJ1396030.1"/>
    <property type="molecule type" value="Genomic_DNA"/>
</dbReference>
<evidence type="ECO:0000313" key="4">
    <source>
        <dbReference type="Proteomes" id="UP001178507"/>
    </source>
</evidence>
<feature type="transmembrane region" description="Helical" evidence="2">
    <location>
        <begin position="316"/>
        <end position="335"/>
    </location>
</feature>
<name>A0AA36J030_9DINO</name>
<keyword evidence="2" id="KW-0472">Membrane</keyword>
<accession>A0AA36J030</accession>
<gene>
    <name evidence="3" type="ORF">EVOR1521_LOCUS20318</name>
</gene>
<feature type="compositionally biased region" description="Basic and acidic residues" evidence="1">
    <location>
        <begin position="1"/>
        <end position="35"/>
    </location>
</feature>
<keyword evidence="2" id="KW-0812">Transmembrane</keyword>
<feature type="compositionally biased region" description="Polar residues" evidence="1">
    <location>
        <begin position="521"/>
        <end position="530"/>
    </location>
</feature>
<dbReference type="Proteomes" id="UP001178507">
    <property type="component" value="Unassembled WGS sequence"/>
</dbReference>
<dbReference type="AlphaFoldDB" id="A0AA36J030"/>
<feature type="region of interest" description="Disordered" evidence="1">
    <location>
        <begin position="519"/>
        <end position="542"/>
    </location>
</feature>
<keyword evidence="2" id="KW-1133">Transmembrane helix</keyword>
<evidence type="ECO:0000313" key="3">
    <source>
        <dbReference type="EMBL" id="CAJ1396030.1"/>
    </source>
</evidence>
<proteinExistence type="predicted"/>
<feature type="region of interest" description="Disordered" evidence="1">
    <location>
        <begin position="461"/>
        <end position="483"/>
    </location>
</feature>
<protein>
    <submittedName>
        <fullName evidence="3">Uncharacterized protein</fullName>
    </submittedName>
</protein>
<feature type="transmembrane region" description="Helical" evidence="2">
    <location>
        <begin position="187"/>
        <end position="209"/>
    </location>
</feature>